<dbReference type="AlphaFoldDB" id="A0A165S3T8"/>
<keyword evidence="2 6" id="KW-0812">Transmembrane</keyword>
<feature type="transmembrane region" description="Helical" evidence="6">
    <location>
        <begin position="163"/>
        <end position="180"/>
    </location>
</feature>
<evidence type="ECO:0000256" key="4">
    <source>
        <dbReference type="ARBA" id="ARBA00023136"/>
    </source>
</evidence>
<proteinExistence type="predicted"/>
<reference evidence="7 8" key="1">
    <citation type="journal article" date="2016" name="Mol. Biol. Evol.">
        <title>Comparative Genomics of Early-Diverging Mushroom-Forming Fungi Provides Insights into the Origins of Lignocellulose Decay Capabilities.</title>
        <authorList>
            <person name="Nagy L.G."/>
            <person name="Riley R."/>
            <person name="Tritt A."/>
            <person name="Adam C."/>
            <person name="Daum C."/>
            <person name="Floudas D."/>
            <person name="Sun H."/>
            <person name="Yadav J.S."/>
            <person name="Pangilinan J."/>
            <person name="Larsson K.H."/>
            <person name="Matsuura K."/>
            <person name="Barry K."/>
            <person name="Labutti K."/>
            <person name="Kuo R."/>
            <person name="Ohm R.A."/>
            <person name="Bhattacharya S.S."/>
            <person name="Shirouzu T."/>
            <person name="Yoshinaga Y."/>
            <person name="Martin F.M."/>
            <person name="Grigoriev I.V."/>
            <person name="Hibbett D.S."/>
        </authorList>
    </citation>
    <scope>NUCLEOTIDE SEQUENCE [LARGE SCALE GENOMIC DNA]</scope>
    <source>
        <strain evidence="7 8">L-15889</strain>
    </source>
</reference>
<evidence type="ECO:0000256" key="1">
    <source>
        <dbReference type="ARBA" id="ARBA00004141"/>
    </source>
</evidence>
<protein>
    <submittedName>
        <fullName evidence="7">Orm1 type endoplasmic reticulum protein</fullName>
    </submittedName>
</protein>
<feature type="compositionally biased region" description="Polar residues" evidence="5">
    <location>
        <begin position="223"/>
        <end position="243"/>
    </location>
</feature>
<feature type="region of interest" description="Disordered" evidence="5">
    <location>
        <begin position="198"/>
        <end position="243"/>
    </location>
</feature>
<dbReference type="Pfam" id="PF04061">
    <property type="entry name" value="ORMDL"/>
    <property type="match status" value="1"/>
</dbReference>
<dbReference type="OrthoDB" id="1932233at2759"/>
<dbReference type="Proteomes" id="UP000076727">
    <property type="component" value="Unassembled WGS sequence"/>
</dbReference>
<evidence type="ECO:0000256" key="3">
    <source>
        <dbReference type="ARBA" id="ARBA00022989"/>
    </source>
</evidence>
<name>A0A165S3T8_9APHY</name>
<evidence type="ECO:0000313" key="7">
    <source>
        <dbReference type="EMBL" id="KZT71497.1"/>
    </source>
</evidence>
<sequence length="243" mass="27356">MASSLASPTLAIPQPIQGLTVRIPNRSRSSSLVKVEHVGDESQEDALDSAAYENVNVEWVNRKGAWLIHPALIFAGKMVVDTIPGMRQDISWFLVNLIYLSLTYLMFHWVTGIPFQSDLHGGVYDELTLWEQIDQGAQYTPAKKWLVVVPILLFLASTHYSEYNPWMFAINLTALIFVLIPKLPQLHRRRVRFMVEDEYPSQGNTPSAPATPRSGSSTPTSSETQFNIPQIRTPDANQFSTEQ</sequence>
<evidence type="ECO:0000313" key="8">
    <source>
        <dbReference type="Proteomes" id="UP000076727"/>
    </source>
</evidence>
<comment type="subcellular location">
    <subcellularLocation>
        <location evidence="1">Membrane</location>
        <topology evidence="1">Multi-pass membrane protein</topology>
    </subcellularLocation>
</comment>
<organism evidence="7 8">
    <name type="scientific">Daedalea quercina L-15889</name>
    <dbReference type="NCBI Taxonomy" id="1314783"/>
    <lineage>
        <taxon>Eukaryota</taxon>
        <taxon>Fungi</taxon>
        <taxon>Dikarya</taxon>
        <taxon>Basidiomycota</taxon>
        <taxon>Agaricomycotina</taxon>
        <taxon>Agaricomycetes</taxon>
        <taxon>Polyporales</taxon>
        <taxon>Fomitopsis</taxon>
    </lineage>
</organism>
<keyword evidence="3 6" id="KW-1133">Transmembrane helix</keyword>
<dbReference type="PANTHER" id="PTHR12665">
    <property type="entry name" value="ORMDL PROTEINS"/>
    <property type="match status" value="1"/>
</dbReference>
<dbReference type="InterPro" id="IPR007203">
    <property type="entry name" value="ORMDL"/>
</dbReference>
<keyword evidence="8" id="KW-1185">Reference proteome</keyword>
<keyword evidence="4 6" id="KW-0472">Membrane</keyword>
<dbReference type="EMBL" id="KV429045">
    <property type="protein sequence ID" value="KZT71497.1"/>
    <property type="molecule type" value="Genomic_DNA"/>
</dbReference>
<evidence type="ECO:0000256" key="2">
    <source>
        <dbReference type="ARBA" id="ARBA00022692"/>
    </source>
</evidence>
<accession>A0A165S3T8</accession>
<evidence type="ECO:0000256" key="5">
    <source>
        <dbReference type="SAM" id="MobiDB-lite"/>
    </source>
</evidence>
<gene>
    <name evidence="7" type="ORF">DAEQUDRAFT_665910</name>
</gene>
<feature type="compositionally biased region" description="Low complexity" evidence="5">
    <location>
        <begin position="205"/>
        <end position="222"/>
    </location>
</feature>
<dbReference type="STRING" id="1314783.A0A165S3T8"/>
<dbReference type="GO" id="GO:0005789">
    <property type="term" value="C:endoplasmic reticulum membrane"/>
    <property type="evidence" value="ECO:0007669"/>
    <property type="project" value="InterPro"/>
</dbReference>
<evidence type="ECO:0000256" key="6">
    <source>
        <dbReference type="SAM" id="Phobius"/>
    </source>
</evidence>
<feature type="transmembrane region" description="Helical" evidence="6">
    <location>
        <begin position="92"/>
        <end position="110"/>
    </location>
</feature>